<gene>
    <name evidence="1" type="ORF">GT037_003355</name>
</gene>
<reference evidence="1" key="1">
    <citation type="submission" date="2020-01" db="EMBL/GenBank/DDBJ databases">
        <authorList>
            <person name="Feng Z.H.Z."/>
        </authorList>
    </citation>
    <scope>NUCLEOTIDE SEQUENCE</scope>
    <source>
        <strain evidence="1">CBS107.38</strain>
    </source>
</reference>
<dbReference type="AlphaFoldDB" id="A0A8H7BCR7"/>
<comment type="caution">
    <text evidence="1">The sequence shown here is derived from an EMBL/GenBank/DDBJ whole genome shotgun (WGS) entry which is preliminary data.</text>
</comment>
<keyword evidence="2" id="KW-1185">Reference proteome</keyword>
<sequence length="168" mass="18582">MSWAQSLVSLNPPSRRIMEGYCEAALGRLDEGKGRAPYLGRVELGCFKAVREGCGTCTRHGASQPCAPRGTGAESARTLTHRHLQHSLSVTPEKKRPIKFKKCRVSARRWLARAATWHLTVLLIDKPYDILCIEAVQSWPSVAFCGAEHPHLCTTEPMTRHPAALALK</sequence>
<evidence type="ECO:0000313" key="2">
    <source>
        <dbReference type="Proteomes" id="UP000596902"/>
    </source>
</evidence>
<organism evidence="1 2">
    <name type="scientific">Alternaria burnsii</name>
    <dbReference type="NCBI Taxonomy" id="1187904"/>
    <lineage>
        <taxon>Eukaryota</taxon>
        <taxon>Fungi</taxon>
        <taxon>Dikarya</taxon>
        <taxon>Ascomycota</taxon>
        <taxon>Pezizomycotina</taxon>
        <taxon>Dothideomycetes</taxon>
        <taxon>Pleosporomycetidae</taxon>
        <taxon>Pleosporales</taxon>
        <taxon>Pleosporineae</taxon>
        <taxon>Pleosporaceae</taxon>
        <taxon>Alternaria</taxon>
        <taxon>Alternaria sect. Alternaria</taxon>
    </lineage>
</organism>
<reference evidence="1" key="2">
    <citation type="submission" date="2020-08" db="EMBL/GenBank/DDBJ databases">
        <title>Draft Genome Sequence of Cumin Blight Pathogen Alternaria burnsii.</title>
        <authorList>
            <person name="Feng Z."/>
        </authorList>
    </citation>
    <scope>NUCLEOTIDE SEQUENCE</scope>
    <source>
        <strain evidence="1">CBS107.38</strain>
    </source>
</reference>
<name>A0A8H7BCR7_9PLEO</name>
<accession>A0A8H7BCR7</accession>
<dbReference type="RefSeq" id="XP_038789680.1">
    <property type="nucleotide sequence ID" value="XM_038928402.1"/>
</dbReference>
<dbReference type="Proteomes" id="UP000596902">
    <property type="component" value="Unassembled WGS sequence"/>
</dbReference>
<evidence type="ECO:0000313" key="1">
    <source>
        <dbReference type="EMBL" id="KAF7679607.1"/>
    </source>
</evidence>
<dbReference type="GeneID" id="62201580"/>
<protein>
    <submittedName>
        <fullName evidence="1">Uncharacterized protein</fullName>
    </submittedName>
</protein>
<dbReference type="EMBL" id="JAAABM010000003">
    <property type="protein sequence ID" value="KAF7679607.1"/>
    <property type="molecule type" value="Genomic_DNA"/>
</dbReference>
<proteinExistence type="predicted"/>